<evidence type="ECO:0000313" key="3">
    <source>
        <dbReference type="Proteomes" id="UP000190027"/>
    </source>
</evidence>
<evidence type="ECO:0000313" key="2">
    <source>
        <dbReference type="EMBL" id="SKA73863.1"/>
    </source>
</evidence>
<evidence type="ECO:0008006" key="4">
    <source>
        <dbReference type="Google" id="ProtNLM"/>
    </source>
</evidence>
<dbReference type="EMBL" id="FUYC01000002">
    <property type="protein sequence ID" value="SKA73863.1"/>
    <property type="molecule type" value="Genomic_DNA"/>
</dbReference>
<dbReference type="AlphaFoldDB" id="A0A1T4W9C4"/>
<evidence type="ECO:0000256" key="1">
    <source>
        <dbReference type="SAM" id="MobiDB-lite"/>
    </source>
</evidence>
<sequence length="153" mass="16958">MNSLTMTSGLVPERSQSPKLHLGSEAEPDRGLQLQDALQEAKKLSETQGDKVTLSAKGRSMASAAQKQKESEPSSPEEMAIERLKERIEQIKEEIQEAQRSNLPEKEKQQKVAQLQQELTQYMQQLAKLQKEKSGSNIPAGGTPAQVFQNSLT</sequence>
<proteinExistence type="predicted"/>
<dbReference type="RefSeq" id="WP_078716128.1">
    <property type="nucleotide sequence ID" value="NZ_FUYC01000002.1"/>
</dbReference>
<gene>
    <name evidence="2" type="ORF">SAMN02745704_00546</name>
</gene>
<feature type="region of interest" description="Disordered" evidence="1">
    <location>
        <begin position="1"/>
        <end position="79"/>
    </location>
</feature>
<reference evidence="2 3" key="1">
    <citation type="submission" date="2017-02" db="EMBL/GenBank/DDBJ databases">
        <authorList>
            <person name="Peterson S.W."/>
        </authorList>
    </citation>
    <scope>NUCLEOTIDE SEQUENCE [LARGE SCALE GENOMIC DNA]</scope>
    <source>
        <strain evidence="2 3">DSM 16080</strain>
    </source>
</reference>
<protein>
    <recommendedName>
        <fullName evidence="4">FlxA-like protein</fullName>
    </recommendedName>
</protein>
<feature type="compositionally biased region" description="Polar residues" evidence="1">
    <location>
        <begin position="1"/>
        <end position="18"/>
    </location>
</feature>
<feature type="compositionally biased region" description="Basic and acidic residues" evidence="1">
    <location>
        <begin position="39"/>
        <end position="49"/>
    </location>
</feature>
<organism evidence="2 3">
    <name type="scientific">Paucidesulfovibrio gracilis DSM 16080</name>
    <dbReference type="NCBI Taxonomy" id="1121449"/>
    <lineage>
        <taxon>Bacteria</taxon>
        <taxon>Pseudomonadati</taxon>
        <taxon>Thermodesulfobacteriota</taxon>
        <taxon>Desulfovibrionia</taxon>
        <taxon>Desulfovibrionales</taxon>
        <taxon>Desulfovibrionaceae</taxon>
        <taxon>Paucidesulfovibrio</taxon>
    </lineage>
</organism>
<keyword evidence="3" id="KW-1185">Reference proteome</keyword>
<dbReference type="Proteomes" id="UP000190027">
    <property type="component" value="Unassembled WGS sequence"/>
</dbReference>
<name>A0A1T4W9C4_9BACT</name>
<feature type="region of interest" description="Disordered" evidence="1">
    <location>
        <begin position="130"/>
        <end position="153"/>
    </location>
</feature>
<accession>A0A1T4W9C4</accession>